<protein>
    <submittedName>
        <fullName evidence="2">Short-chain dehydrogenase/reductase phmF</fullName>
    </submittedName>
</protein>
<dbReference type="PANTHER" id="PTHR43157">
    <property type="entry name" value="PHOSPHATIDYLINOSITOL-GLYCAN BIOSYNTHESIS CLASS F PROTEIN-RELATED"/>
    <property type="match status" value="1"/>
</dbReference>
<dbReference type="Pfam" id="PF00106">
    <property type="entry name" value="adh_short"/>
    <property type="match status" value="1"/>
</dbReference>
<evidence type="ECO:0000256" key="1">
    <source>
        <dbReference type="ARBA" id="ARBA00023002"/>
    </source>
</evidence>
<proteinExistence type="predicted"/>
<dbReference type="PANTHER" id="PTHR43157:SF31">
    <property type="entry name" value="PHOSPHATIDYLINOSITOL-GLYCAN BIOSYNTHESIS CLASS F PROTEIN"/>
    <property type="match status" value="1"/>
</dbReference>
<keyword evidence="3" id="KW-1185">Reference proteome</keyword>
<name>A0ABR0SG24_9HYPO</name>
<accession>A0ABR0SG24</accession>
<organism evidence="2 3">
    <name type="scientific">Cladobotryum mycophilum</name>
    <dbReference type="NCBI Taxonomy" id="491253"/>
    <lineage>
        <taxon>Eukaryota</taxon>
        <taxon>Fungi</taxon>
        <taxon>Dikarya</taxon>
        <taxon>Ascomycota</taxon>
        <taxon>Pezizomycotina</taxon>
        <taxon>Sordariomycetes</taxon>
        <taxon>Hypocreomycetidae</taxon>
        <taxon>Hypocreales</taxon>
        <taxon>Hypocreaceae</taxon>
        <taxon>Cladobotryum</taxon>
    </lineage>
</organism>
<sequence>MSTLCGLARNRFSAPSLESLQGIPLSGKTVIVTGASGGLGLEAARHYARLGASRVILAVRSQTRGDQAKNNILESLTPEQAKSCAVEVWIVDLASFASVKAFGDKVNNELQTLDIAILNAAVSKGEYSQTIDGWEETLQVNVLSTALLALLILPKMRQSSGPDWKPRMSIVGSRAHQTVSDKAPWQTEPRILQTLNDKDEFGKFADRYALSKLLVSYTSREIAKMGESPDGQIEVVVNYLCPGACKSDLARDWSSPQGKIMLSMIQATICKTTEEGSRTLVYASSLGEKSHGLWVHNDRIEEPGKLVINDKGKKLQAKIWDETLKVLEPYGV</sequence>
<dbReference type="PRINTS" id="PR00081">
    <property type="entry name" value="GDHRDH"/>
</dbReference>
<keyword evidence="1" id="KW-0560">Oxidoreductase</keyword>
<evidence type="ECO:0000313" key="2">
    <source>
        <dbReference type="EMBL" id="KAK5991098.1"/>
    </source>
</evidence>
<dbReference type="InterPro" id="IPR002347">
    <property type="entry name" value="SDR_fam"/>
</dbReference>
<reference evidence="2 3" key="1">
    <citation type="submission" date="2024-01" db="EMBL/GenBank/DDBJ databases">
        <title>Complete genome of Cladobotryum mycophilum ATHUM6906.</title>
        <authorList>
            <person name="Christinaki A.C."/>
            <person name="Myridakis A.I."/>
            <person name="Kouvelis V.N."/>
        </authorList>
    </citation>
    <scope>NUCLEOTIDE SEQUENCE [LARGE SCALE GENOMIC DNA]</scope>
    <source>
        <strain evidence="2 3">ATHUM6906</strain>
    </source>
</reference>
<gene>
    <name evidence="2" type="ORF">PT974_09376</name>
</gene>
<dbReference type="Gene3D" id="3.40.50.720">
    <property type="entry name" value="NAD(P)-binding Rossmann-like Domain"/>
    <property type="match status" value="1"/>
</dbReference>
<evidence type="ECO:0000313" key="3">
    <source>
        <dbReference type="Proteomes" id="UP001338125"/>
    </source>
</evidence>
<comment type="caution">
    <text evidence="2">The sequence shown here is derived from an EMBL/GenBank/DDBJ whole genome shotgun (WGS) entry which is preliminary data.</text>
</comment>
<dbReference type="EMBL" id="JAVFKD010000014">
    <property type="protein sequence ID" value="KAK5991098.1"/>
    <property type="molecule type" value="Genomic_DNA"/>
</dbReference>
<dbReference type="InterPro" id="IPR036291">
    <property type="entry name" value="NAD(P)-bd_dom_sf"/>
</dbReference>
<dbReference type="SUPFAM" id="SSF51735">
    <property type="entry name" value="NAD(P)-binding Rossmann-fold domains"/>
    <property type="match status" value="1"/>
</dbReference>
<dbReference type="Proteomes" id="UP001338125">
    <property type="component" value="Unassembled WGS sequence"/>
</dbReference>